<evidence type="ECO:0000313" key="2">
    <source>
        <dbReference type="Proteomes" id="UP000664417"/>
    </source>
</evidence>
<organism evidence="1 2">
    <name type="scientific">Acanthopleuribacter pedis</name>
    <dbReference type="NCBI Taxonomy" id="442870"/>
    <lineage>
        <taxon>Bacteria</taxon>
        <taxon>Pseudomonadati</taxon>
        <taxon>Acidobacteriota</taxon>
        <taxon>Holophagae</taxon>
        <taxon>Acanthopleuribacterales</taxon>
        <taxon>Acanthopleuribacteraceae</taxon>
        <taxon>Acanthopleuribacter</taxon>
    </lineage>
</organism>
<proteinExistence type="predicted"/>
<dbReference type="RefSeq" id="WP_207857189.1">
    <property type="nucleotide sequence ID" value="NZ_JAFREP010000003.1"/>
</dbReference>
<dbReference type="EMBL" id="JAFREP010000003">
    <property type="protein sequence ID" value="MBO1317757.1"/>
    <property type="molecule type" value="Genomic_DNA"/>
</dbReference>
<gene>
    <name evidence="1" type="ORF">J3U88_04735</name>
</gene>
<comment type="caution">
    <text evidence="1">The sequence shown here is derived from an EMBL/GenBank/DDBJ whole genome shotgun (WGS) entry which is preliminary data.</text>
</comment>
<protein>
    <submittedName>
        <fullName evidence="1">Uncharacterized protein</fullName>
    </submittedName>
</protein>
<name>A0A8J7Q480_9BACT</name>
<evidence type="ECO:0000313" key="1">
    <source>
        <dbReference type="EMBL" id="MBO1317757.1"/>
    </source>
</evidence>
<dbReference type="AlphaFoldDB" id="A0A8J7Q480"/>
<dbReference type="Proteomes" id="UP000664417">
    <property type="component" value="Unassembled WGS sequence"/>
</dbReference>
<sequence>MDAVSSALAGLDRSRALLDLTAQRLSEGYVLPEVVSAQSTAEVQLETQVSTLKEALAAEAQVLDLLA</sequence>
<accession>A0A8J7Q480</accession>
<keyword evidence="2" id="KW-1185">Reference proteome</keyword>
<reference evidence="1" key="1">
    <citation type="submission" date="2021-03" db="EMBL/GenBank/DDBJ databases">
        <authorList>
            <person name="Wang G."/>
        </authorList>
    </citation>
    <scope>NUCLEOTIDE SEQUENCE</scope>
    <source>
        <strain evidence="1">KCTC 12899</strain>
    </source>
</reference>